<organism evidence="1 2">
    <name type="scientific">Gossypium raimondii</name>
    <name type="common">Peruvian cotton</name>
    <name type="synonym">Gossypium klotzschianum subsp. raimondii</name>
    <dbReference type="NCBI Taxonomy" id="29730"/>
    <lineage>
        <taxon>Eukaryota</taxon>
        <taxon>Viridiplantae</taxon>
        <taxon>Streptophyta</taxon>
        <taxon>Embryophyta</taxon>
        <taxon>Tracheophyta</taxon>
        <taxon>Spermatophyta</taxon>
        <taxon>Magnoliopsida</taxon>
        <taxon>eudicotyledons</taxon>
        <taxon>Gunneridae</taxon>
        <taxon>Pentapetalae</taxon>
        <taxon>rosids</taxon>
        <taxon>malvids</taxon>
        <taxon>Malvales</taxon>
        <taxon>Malvaceae</taxon>
        <taxon>Malvoideae</taxon>
        <taxon>Gossypium</taxon>
    </lineage>
</organism>
<keyword evidence="2" id="KW-1185">Reference proteome</keyword>
<name>A0A0D2TS53_GOSRA</name>
<dbReference type="AlphaFoldDB" id="A0A0D2TS53"/>
<dbReference type="Proteomes" id="UP000032304">
    <property type="component" value="Chromosome 9"/>
</dbReference>
<reference evidence="1 2" key="1">
    <citation type="journal article" date="2012" name="Nature">
        <title>Repeated polyploidization of Gossypium genomes and the evolution of spinnable cotton fibres.</title>
        <authorList>
            <person name="Paterson A.H."/>
            <person name="Wendel J.F."/>
            <person name="Gundlach H."/>
            <person name="Guo H."/>
            <person name="Jenkins J."/>
            <person name="Jin D."/>
            <person name="Llewellyn D."/>
            <person name="Showmaker K.C."/>
            <person name="Shu S."/>
            <person name="Udall J."/>
            <person name="Yoo M.J."/>
            <person name="Byers R."/>
            <person name="Chen W."/>
            <person name="Doron-Faigenboim A."/>
            <person name="Duke M.V."/>
            <person name="Gong L."/>
            <person name="Grimwood J."/>
            <person name="Grover C."/>
            <person name="Grupp K."/>
            <person name="Hu G."/>
            <person name="Lee T.H."/>
            <person name="Li J."/>
            <person name="Lin L."/>
            <person name="Liu T."/>
            <person name="Marler B.S."/>
            <person name="Page J.T."/>
            <person name="Roberts A.W."/>
            <person name="Romanel E."/>
            <person name="Sanders W.S."/>
            <person name="Szadkowski E."/>
            <person name="Tan X."/>
            <person name="Tang H."/>
            <person name="Xu C."/>
            <person name="Wang J."/>
            <person name="Wang Z."/>
            <person name="Zhang D."/>
            <person name="Zhang L."/>
            <person name="Ashrafi H."/>
            <person name="Bedon F."/>
            <person name="Bowers J.E."/>
            <person name="Brubaker C.L."/>
            <person name="Chee P.W."/>
            <person name="Das S."/>
            <person name="Gingle A.R."/>
            <person name="Haigler C.H."/>
            <person name="Harker D."/>
            <person name="Hoffmann L.V."/>
            <person name="Hovav R."/>
            <person name="Jones D.C."/>
            <person name="Lemke C."/>
            <person name="Mansoor S."/>
            <person name="ur Rahman M."/>
            <person name="Rainville L.N."/>
            <person name="Rambani A."/>
            <person name="Reddy U.K."/>
            <person name="Rong J.K."/>
            <person name="Saranga Y."/>
            <person name="Scheffler B.E."/>
            <person name="Scheffler J.A."/>
            <person name="Stelly D.M."/>
            <person name="Triplett B.A."/>
            <person name="Van Deynze A."/>
            <person name="Vaslin M.F."/>
            <person name="Waghmare V.N."/>
            <person name="Walford S.A."/>
            <person name="Wright R.J."/>
            <person name="Zaki E.A."/>
            <person name="Zhang T."/>
            <person name="Dennis E.S."/>
            <person name="Mayer K.F."/>
            <person name="Peterson D.G."/>
            <person name="Rokhsar D.S."/>
            <person name="Wang X."/>
            <person name="Schmutz J."/>
        </authorList>
    </citation>
    <scope>NUCLEOTIDE SEQUENCE [LARGE SCALE GENOMIC DNA]</scope>
</reference>
<evidence type="ECO:0000313" key="2">
    <source>
        <dbReference type="Proteomes" id="UP000032304"/>
    </source>
</evidence>
<evidence type="ECO:0000313" key="1">
    <source>
        <dbReference type="EMBL" id="KJB59599.1"/>
    </source>
</evidence>
<dbReference type="EMBL" id="CM001748">
    <property type="protein sequence ID" value="KJB59599.1"/>
    <property type="molecule type" value="Genomic_DNA"/>
</dbReference>
<proteinExistence type="predicted"/>
<dbReference type="Gramene" id="KJB59599">
    <property type="protein sequence ID" value="KJB59599"/>
    <property type="gene ID" value="B456_009G263000"/>
</dbReference>
<accession>A0A0D2TS53</accession>
<gene>
    <name evidence="1" type="ORF">B456_009G263000</name>
</gene>
<protein>
    <submittedName>
        <fullName evidence="1">Uncharacterized protein</fullName>
    </submittedName>
</protein>
<sequence>MCWMIMTMMMRSGSRRHKVVGFSYVSFFLIFKSDALHYLFRVKGNVWGMPELGQKKLKYGPDMVLIYFYA</sequence>